<dbReference type="InterPro" id="IPR050638">
    <property type="entry name" value="AA-Vitamin_Transporters"/>
</dbReference>
<feature type="transmembrane region" description="Helical" evidence="6">
    <location>
        <begin position="58"/>
        <end position="80"/>
    </location>
</feature>
<evidence type="ECO:0000256" key="2">
    <source>
        <dbReference type="ARBA" id="ARBA00007362"/>
    </source>
</evidence>
<sequence length="312" mass="33199">MPLRHSTLAVMVAALWGINFVAIDLSLSIYPPLFLAALRFALVAVPTLLFVRPPQVPWRWLIGYGLGFGVLQFAFLYWGMAIGMPAGLASLVLQASAPFTVLLGVVFLRERLTARRVLGIALAMAGLALVGWQRAEHAAVLPFLLTLAAGFGWALGNISSRLTHTHEPFRLMLWMTVIPPVPLMLLSLGAEGADRIGAALAAALTAEGIGATLGLLFTAVIAVVAGSGIWTWLLSKHPAGLVAPFSLLVPVFGMTSAWLALGETVRPGELVGAGLVVVGVLIGSLSVRWWRSGAWRRLGRRNRCDETSIAAS</sequence>
<dbReference type="EMBL" id="JAVKGR010000026">
    <property type="protein sequence ID" value="MDR8020392.1"/>
    <property type="molecule type" value="Genomic_DNA"/>
</dbReference>
<feature type="transmembrane region" description="Helical" evidence="6">
    <location>
        <begin position="117"/>
        <end position="133"/>
    </location>
</feature>
<dbReference type="Proteomes" id="UP001251870">
    <property type="component" value="Unassembled WGS sequence"/>
</dbReference>
<dbReference type="PANTHER" id="PTHR32322:SF9">
    <property type="entry name" value="AMINO-ACID METABOLITE EFFLUX PUMP-RELATED"/>
    <property type="match status" value="1"/>
</dbReference>
<evidence type="ECO:0000256" key="6">
    <source>
        <dbReference type="SAM" id="Phobius"/>
    </source>
</evidence>
<feature type="transmembrane region" description="Helical" evidence="6">
    <location>
        <begin position="86"/>
        <end position="108"/>
    </location>
</feature>
<dbReference type="InterPro" id="IPR037185">
    <property type="entry name" value="EmrE-like"/>
</dbReference>
<feature type="transmembrane region" description="Helical" evidence="6">
    <location>
        <begin position="7"/>
        <end position="27"/>
    </location>
</feature>
<feature type="transmembrane region" description="Helical" evidence="6">
    <location>
        <begin position="171"/>
        <end position="189"/>
    </location>
</feature>
<keyword evidence="4 6" id="KW-1133">Transmembrane helix</keyword>
<comment type="caution">
    <text evidence="8">The sequence shown here is derived from an EMBL/GenBank/DDBJ whole genome shotgun (WGS) entry which is preliminary data.</text>
</comment>
<feature type="domain" description="EamA" evidence="7">
    <location>
        <begin position="8"/>
        <end position="130"/>
    </location>
</feature>
<keyword evidence="5 6" id="KW-0472">Membrane</keyword>
<organism evidence="8 9">
    <name type="scientific">Nesterenkonia aerolata</name>
    <dbReference type="NCBI Taxonomy" id="3074079"/>
    <lineage>
        <taxon>Bacteria</taxon>
        <taxon>Bacillati</taxon>
        <taxon>Actinomycetota</taxon>
        <taxon>Actinomycetes</taxon>
        <taxon>Micrococcales</taxon>
        <taxon>Micrococcaceae</taxon>
        <taxon>Nesterenkonia</taxon>
    </lineage>
</organism>
<evidence type="ECO:0000313" key="8">
    <source>
        <dbReference type="EMBL" id="MDR8020392.1"/>
    </source>
</evidence>
<evidence type="ECO:0000256" key="5">
    <source>
        <dbReference type="ARBA" id="ARBA00023136"/>
    </source>
</evidence>
<dbReference type="Gene3D" id="1.10.3730.20">
    <property type="match status" value="2"/>
</dbReference>
<evidence type="ECO:0000256" key="3">
    <source>
        <dbReference type="ARBA" id="ARBA00022692"/>
    </source>
</evidence>
<dbReference type="RefSeq" id="WP_310549374.1">
    <property type="nucleotide sequence ID" value="NZ_JAVKGR010000026.1"/>
</dbReference>
<feature type="domain" description="EamA" evidence="7">
    <location>
        <begin position="144"/>
        <end position="282"/>
    </location>
</feature>
<evidence type="ECO:0000259" key="7">
    <source>
        <dbReference type="Pfam" id="PF00892"/>
    </source>
</evidence>
<dbReference type="InterPro" id="IPR000620">
    <property type="entry name" value="EamA_dom"/>
</dbReference>
<feature type="transmembrane region" description="Helical" evidence="6">
    <location>
        <begin position="33"/>
        <end position="51"/>
    </location>
</feature>
<dbReference type="PANTHER" id="PTHR32322">
    <property type="entry name" value="INNER MEMBRANE TRANSPORTER"/>
    <property type="match status" value="1"/>
</dbReference>
<evidence type="ECO:0000313" key="9">
    <source>
        <dbReference type="Proteomes" id="UP001251870"/>
    </source>
</evidence>
<keyword evidence="9" id="KW-1185">Reference proteome</keyword>
<comment type="subcellular location">
    <subcellularLocation>
        <location evidence="1">Membrane</location>
        <topology evidence="1">Multi-pass membrane protein</topology>
    </subcellularLocation>
</comment>
<evidence type="ECO:0000256" key="1">
    <source>
        <dbReference type="ARBA" id="ARBA00004141"/>
    </source>
</evidence>
<keyword evidence="3 6" id="KW-0812">Transmembrane</keyword>
<gene>
    <name evidence="8" type="ORF">RIL96_12565</name>
</gene>
<feature type="transmembrane region" description="Helical" evidence="6">
    <location>
        <begin position="273"/>
        <end position="291"/>
    </location>
</feature>
<dbReference type="SUPFAM" id="SSF103481">
    <property type="entry name" value="Multidrug resistance efflux transporter EmrE"/>
    <property type="match status" value="2"/>
</dbReference>
<dbReference type="Pfam" id="PF00892">
    <property type="entry name" value="EamA"/>
    <property type="match status" value="2"/>
</dbReference>
<protein>
    <submittedName>
        <fullName evidence="8">EamA family transporter</fullName>
    </submittedName>
</protein>
<name>A0ABU2DV47_9MICC</name>
<feature type="transmembrane region" description="Helical" evidence="6">
    <location>
        <begin position="139"/>
        <end position="159"/>
    </location>
</feature>
<proteinExistence type="inferred from homology"/>
<accession>A0ABU2DV47</accession>
<reference evidence="8 9" key="1">
    <citation type="submission" date="2023-09" db="EMBL/GenBank/DDBJ databases">
        <title>Description of three actinobacteria isolated from air of manufacturing shop in a pharmaceutical factory.</title>
        <authorList>
            <person name="Zhang D.-F."/>
        </authorList>
    </citation>
    <scope>NUCLEOTIDE SEQUENCE [LARGE SCALE GENOMIC DNA]</scope>
    <source>
        <strain evidence="8 9">LY-0111</strain>
    </source>
</reference>
<feature type="transmembrane region" description="Helical" evidence="6">
    <location>
        <begin position="241"/>
        <end position="261"/>
    </location>
</feature>
<feature type="transmembrane region" description="Helical" evidence="6">
    <location>
        <begin position="209"/>
        <end position="234"/>
    </location>
</feature>
<evidence type="ECO:0000256" key="4">
    <source>
        <dbReference type="ARBA" id="ARBA00022989"/>
    </source>
</evidence>
<comment type="similarity">
    <text evidence="2">Belongs to the EamA transporter family.</text>
</comment>